<evidence type="ECO:0000313" key="1">
    <source>
        <dbReference type="EMBL" id="QOW10740.1"/>
    </source>
</evidence>
<dbReference type="EMBL" id="CP040442">
    <property type="protein sequence ID" value="QOW10740.1"/>
    <property type="molecule type" value="Genomic_DNA"/>
</dbReference>
<dbReference type="AlphaFoldDB" id="A0A7M2Y9H9"/>
<organism evidence="1 2">
    <name type="scientific">Kaistella flava</name>
    <name type="common">ex Peng et al. 2021</name>
    <dbReference type="NCBI Taxonomy" id="2038776"/>
    <lineage>
        <taxon>Bacteria</taxon>
        <taxon>Pseudomonadati</taxon>
        <taxon>Bacteroidota</taxon>
        <taxon>Flavobacteriia</taxon>
        <taxon>Flavobacteriales</taxon>
        <taxon>Weeksellaceae</taxon>
        <taxon>Chryseobacterium group</taxon>
        <taxon>Kaistella</taxon>
    </lineage>
</organism>
<dbReference type="KEGG" id="kfa:Q73A0000_10330"/>
<keyword evidence="2" id="KW-1185">Reference proteome</keyword>
<dbReference type="RefSeq" id="WP_193810905.1">
    <property type="nucleotide sequence ID" value="NZ_CP040442.1"/>
</dbReference>
<sequence length="225" mass="27940">MKKQKFKKIRGKNKLLRNIEKWKKYNLFFDQELLKEYNYLTSKWMVRPWSDLLRTKYPYPEPNGEFREKNIESFIEIYKNWKIELDKLQVDYYLKIWIFFPNFRESQVVCAIGDKIEWYENVFFENDEKLDFPENEFSKETNELLSNFSWEHCSSEEVFDDNEVGEEDEYASKKDYLDSKKWFENFLKSEHRIYQFIDENKENKTYHYLKTDDVWVGEIKKNENK</sequence>
<proteinExistence type="predicted"/>
<accession>A0A7M2Y9H9</accession>
<protein>
    <submittedName>
        <fullName evidence="1">Uncharacterized protein</fullName>
    </submittedName>
</protein>
<evidence type="ECO:0000313" key="2">
    <source>
        <dbReference type="Proteomes" id="UP000594195"/>
    </source>
</evidence>
<name>A0A7M2Y9H9_9FLAO</name>
<reference evidence="1 2" key="1">
    <citation type="submission" date="2019-05" db="EMBL/GenBank/DDBJ databases">
        <title>Chryseobacterium sp. isolated from King George Island, maritime Antarctica.</title>
        <authorList>
            <person name="Peng X."/>
        </authorList>
    </citation>
    <scope>NUCLEOTIDE SEQUENCE [LARGE SCALE GENOMIC DNA]</scope>
    <source>
        <strain evidence="1 2">7-3A</strain>
    </source>
</reference>
<gene>
    <name evidence="1" type="ORF">Q73A0000_10330</name>
</gene>
<dbReference type="Proteomes" id="UP000594195">
    <property type="component" value="Chromosome"/>
</dbReference>